<comment type="subcellular location">
    <subcellularLocation>
        <location evidence="1">Cell membrane</location>
        <topology evidence="1">Multi-pass membrane protein</topology>
    </subcellularLocation>
</comment>
<feature type="transmembrane region" description="Helical" evidence="7">
    <location>
        <begin position="7"/>
        <end position="29"/>
    </location>
</feature>
<evidence type="ECO:0000313" key="9">
    <source>
        <dbReference type="Proteomes" id="UP001606210"/>
    </source>
</evidence>
<gene>
    <name evidence="8" type="ORF">ACG00Y_01080</name>
</gene>
<feature type="transmembrane region" description="Helical" evidence="7">
    <location>
        <begin position="168"/>
        <end position="187"/>
    </location>
</feature>
<accession>A0ABW7EZL6</accession>
<keyword evidence="9" id="KW-1185">Reference proteome</keyword>
<feature type="transmembrane region" description="Helical" evidence="7">
    <location>
        <begin position="110"/>
        <end position="132"/>
    </location>
</feature>
<evidence type="ECO:0000313" key="8">
    <source>
        <dbReference type="EMBL" id="MFG6428483.1"/>
    </source>
</evidence>
<dbReference type="CDD" id="cd13127">
    <property type="entry name" value="MATE_tuaB_like"/>
    <property type="match status" value="1"/>
</dbReference>
<evidence type="ECO:0000256" key="1">
    <source>
        <dbReference type="ARBA" id="ARBA00004651"/>
    </source>
</evidence>
<comment type="similarity">
    <text evidence="2">Belongs to the polysaccharide synthase family.</text>
</comment>
<keyword evidence="4 7" id="KW-0812">Transmembrane</keyword>
<protein>
    <submittedName>
        <fullName evidence="8">Lipopolysaccharide biosynthesis protein</fullName>
    </submittedName>
</protein>
<evidence type="ECO:0000256" key="2">
    <source>
        <dbReference type="ARBA" id="ARBA00007430"/>
    </source>
</evidence>
<sequence length="490" mass="53107">MKQLRLALFFSLVERYFSVLLAFGSSMALARLLTPQEIGDYSITLAAIGIAQVLRDFGVGSYLIQKAELDEDTVRSAFGMALLIGVALFAVVFSVAPWVGEFYRSERLAVLMRVVAFNFLILPFCTISLSLLRRDMRFRALMGVNLTAAVCATAITVGGAWADWGPVCMAIGSVANNAVTGFGAWWARGRKRFMRPALKAWRPIARFGAQSVSAGIVTSVAMDINDLVVGRVLGTAPVAISSRAQGLMNLFHRDFMAAIRGAMFPAFAQTHREGGDVDARHTAAVIRITVLAWPFYGFLALHAHEVLRLLFGPQWDAAAPLVPVFCLAGAVVCTANLVLSLLTAIGRNDVATMAELVFQPLRALLIVAAALHFQSLLACAWAYCLSFCLQPAWLYHLKQRCLKTDTAALGNGLVRSAVVALLTLLGPWLLSMAMADQAGIVRLGVNAAVTAIAWLAMLHLLRHPLAMDLDLAGRWRALARGSRLANKPRQ</sequence>
<keyword evidence="6 7" id="KW-0472">Membrane</keyword>
<feature type="transmembrane region" description="Helical" evidence="7">
    <location>
        <begin position="443"/>
        <end position="461"/>
    </location>
</feature>
<evidence type="ECO:0000256" key="6">
    <source>
        <dbReference type="ARBA" id="ARBA00023136"/>
    </source>
</evidence>
<reference evidence="8 9" key="1">
    <citation type="submission" date="2024-08" db="EMBL/GenBank/DDBJ databases">
        <authorList>
            <person name="Lu H."/>
        </authorList>
    </citation>
    <scope>NUCLEOTIDE SEQUENCE [LARGE SCALE GENOMIC DNA]</scope>
    <source>
        <strain evidence="8 9">LYH14W</strain>
    </source>
</reference>
<evidence type="ECO:0000256" key="4">
    <source>
        <dbReference type="ARBA" id="ARBA00022692"/>
    </source>
</evidence>
<dbReference type="Pfam" id="PF13440">
    <property type="entry name" value="Polysacc_synt_3"/>
    <property type="match status" value="1"/>
</dbReference>
<dbReference type="PANTHER" id="PTHR30250">
    <property type="entry name" value="PST FAMILY PREDICTED COLANIC ACID TRANSPORTER"/>
    <property type="match status" value="1"/>
</dbReference>
<comment type="caution">
    <text evidence="8">The sequence shown here is derived from an EMBL/GenBank/DDBJ whole genome shotgun (WGS) entry which is preliminary data.</text>
</comment>
<organism evidence="8 9">
    <name type="scientific">Pelomonas parva</name>
    <dbReference type="NCBI Taxonomy" id="3299032"/>
    <lineage>
        <taxon>Bacteria</taxon>
        <taxon>Pseudomonadati</taxon>
        <taxon>Pseudomonadota</taxon>
        <taxon>Betaproteobacteria</taxon>
        <taxon>Burkholderiales</taxon>
        <taxon>Sphaerotilaceae</taxon>
        <taxon>Roseateles</taxon>
    </lineage>
</organism>
<dbReference type="InterPro" id="IPR050833">
    <property type="entry name" value="Poly_Biosynth_Transport"/>
</dbReference>
<keyword evidence="5 7" id="KW-1133">Transmembrane helix</keyword>
<feature type="transmembrane region" description="Helical" evidence="7">
    <location>
        <begin position="76"/>
        <end position="98"/>
    </location>
</feature>
<dbReference type="RefSeq" id="WP_394475411.1">
    <property type="nucleotide sequence ID" value="NZ_JBIGHV010000001.1"/>
</dbReference>
<name>A0ABW7EZL6_9BURK</name>
<feature type="transmembrane region" description="Helical" evidence="7">
    <location>
        <begin position="144"/>
        <end position="162"/>
    </location>
</feature>
<feature type="transmembrane region" description="Helical" evidence="7">
    <location>
        <begin position="41"/>
        <end position="64"/>
    </location>
</feature>
<dbReference type="PANTHER" id="PTHR30250:SF10">
    <property type="entry name" value="LIPOPOLYSACCHARIDE BIOSYNTHESIS PROTEIN WZXC"/>
    <property type="match status" value="1"/>
</dbReference>
<keyword evidence="3" id="KW-1003">Cell membrane</keyword>
<feature type="transmembrane region" description="Helical" evidence="7">
    <location>
        <begin position="284"/>
        <end position="301"/>
    </location>
</feature>
<feature type="transmembrane region" description="Helical" evidence="7">
    <location>
        <begin position="413"/>
        <end position="431"/>
    </location>
</feature>
<evidence type="ECO:0000256" key="7">
    <source>
        <dbReference type="SAM" id="Phobius"/>
    </source>
</evidence>
<dbReference type="Proteomes" id="UP001606210">
    <property type="component" value="Unassembled WGS sequence"/>
</dbReference>
<proteinExistence type="inferred from homology"/>
<evidence type="ECO:0000256" key="3">
    <source>
        <dbReference type="ARBA" id="ARBA00022475"/>
    </source>
</evidence>
<dbReference type="EMBL" id="JBIGHV010000001">
    <property type="protein sequence ID" value="MFG6428483.1"/>
    <property type="molecule type" value="Genomic_DNA"/>
</dbReference>
<feature type="transmembrane region" description="Helical" evidence="7">
    <location>
        <begin position="321"/>
        <end position="342"/>
    </location>
</feature>
<feature type="transmembrane region" description="Helical" evidence="7">
    <location>
        <begin position="363"/>
        <end position="393"/>
    </location>
</feature>
<evidence type="ECO:0000256" key="5">
    <source>
        <dbReference type="ARBA" id="ARBA00022989"/>
    </source>
</evidence>